<gene>
    <name evidence="1" type="ORF">HAX54_020548</name>
</gene>
<name>A0ABS8UT98_DATST</name>
<comment type="caution">
    <text evidence="1">The sequence shown here is derived from an EMBL/GenBank/DDBJ whole genome shotgun (WGS) entry which is preliminary data.</text>
</comment>
<dbReference type="EMBL" id="JACEIK010002478">
    <property type="protein sequence ID" value="MCD9561437.1"/>
    <property type="molecule type" value="Genomic_DNA"/>
</dbReference>
<dbReference type="Proteomes" id="UP000823775">
    <property type="component" value="Unassembled WGS sequence"/>
</dbReference>
<organism evidence="1 2">
    <name type="scientific">Datura stramonium</name>
    <name type="common">Jimsonweed</name>
    <name type="synonym">Common thornapple</name>
    <dbReference type="NCBI Taxonomy" id="4076"/>
    <lineage>
        <taxon>Eukaryota</taxon>
        <taxon>Viridiplantae</taxon>
        <taxon>Streptophyta</taxon>
        <taxon>Embryophyta</taxon>
        <taxon>Tracheophyta</taxon>
        <taxon>Spermatophyta</taxon>
        <taxon>Magnoliopsida</taxon>
        <taxon>eudicotyledons</taxon>
        <taxon>Gunneridae</taxon>
        <taxon>Pentapetalae</taxon>
        <taxon>asterids</taxon>
        <taxon>lamiids</taxon>
        <taxon>Solanales</taxon>
        <taxon>Solanaceae</taxon>
        <taxon>Solanoideae</taxon>
        <taxon>Datureae</taxon>
        <taxon>Datura</taxon>
    </lineage>
</organism>
<sequence length="117" mass="12236">MSPVLEPCPYLMEGQGPLSGLEPEEESAPVECWCHIQKTNRDCSTIMDTKAGKSSMSLASCRSSLSILEDKSVDEYLELSSGLNGTDGMGAVVAGSSTAAGSDLLVGYDVGSSNWIP</sequence>
<protein>
    <submittedName>
        <fullName evidence="1">Uncharacterized protein</fullName>
    </submittedName>
</protein>
<evidence type="ECO:0000313" key="2">
    <source>
        <dbReference type="Proteomes" id="UP000823775"/>
    </source>
</evidence>
<accession>A0ABS8UT98</accession>
<proteinExistence type="predicted"/>
<evidence type="ECO:0000313" key="1">
    <source>
        <dbReference type="EMBL" id="MCD9561437.1"/>
    </source>
</evidence>
<reference evidence="1 2" key="1">
    <citation type="journal article" date="2021" name="BMC Genomics">
        <title>Datura genome reveals duplications of psychoactive alkaloid biosynthetic genes and high mutation rate following tissue culture.</title>
        <authorList>
            <person name="Rajewski A."/>
            <person name="Carter-House D."/>
            <person name="Stajich J."/>
            <person name="Litt A."/>
        </authorList>
    </citation>
    <scope>NUCLEOTIDE SEQUENCE [LARGE SCALE GENOMIC DNA]</scope>
    <source>
        <strain evidence="1">AR-01</strain>
    </source>
</reference>
<keyword evidence="2" id="KW-1185">Reference proteome</keyword>